<reference evidence="3" key="2">
    <citation type="submission" date="2023-07" db="EMBL/GenBank/DDBJ databases">
        <authorList>
            <consortium name="Lawrence Berkeley National Laboratory"/>
            <person name="Haridas S."/>
            <person name="Hensen N."/>
            <person name="Bonometti L."/>
            <person name="Westerberg I."/>
            <person name="Brannstrom I.O."/>
            <person name="Guillou S."/>
            <person name="Cros-Aarteil S."/>
            <person name="Calhoun S."/>
            <person name="Kuo A."/>
            <person name="Mondo S."/>
            <person name="Pangilinan J."/>
            <person name="Riley R."/>
            <person name="LaButti K."/>
            <person name="Andreopoulos B."/>
            <person name="Lipzen A."/>
            <person name="Chen C."/>
            <person name="Yanf M."/>
            <person name="Daum C."/>
            <person name="Ng V."/>
            <person name="Clum A."/>
            <person name="Steindorff A."/>
            <person name="Ohm R."/>
            <person name="Martin F."/>
            <person name="Silar P."/>
            <person name="Natvig D."/>
            <person name="Lalanne C."/>
            <person name="Gautier V."/>
            <person name="Ament-velasquez S.L."/>
            <person name="Kruys A."/>
            <person name="Hutchinson M.I."/>
            <person name="Powell A.J."/>
            <person name="Barry K."/>
            <person name="Miller A.N."/>
            <person name="Grigoriev I.V."/>
            <person name="Debuchy R."/>
            <person name="Gladieux P."/>
            <person name="Thoren M.H."/>
            <person name="Johannesson H."/>
        </authorList>
    </citation>
    <scope>NUCLEOTIDE SEQUENCE</scope>
    <source>
        <strain evidence="3">FGSC 1904</strain>
    </source>
</reference>
<keyword evidence="2" id="KW-1133">Transmembrane helix</keyword>
<organism evidence="3 4">
    <name type="scientific">Sordaria brevicollis</name>
    <dbReference type="NCBI Taxonomy" id="83679"/>
    <lineage>
        <taxon>Eukaryota</taxon>
        <taxon>Fungi</taxon>
        <taxon>Dikarya</taxon>
        <taxon>Ascomycota</taxon>
        <taxon>Pezizomycotina</taxon>
        <taxon>Sordariomycetes</taxon>
        <taxon>Sordariomycetidae</taxon>
        <taxon>Sordariales</taxon>
        <taxon>Sordariaceae</taxon>
        <taxon>Sordaria</taxon>
    </lineage>
</organism>
<feature type="compositionally biased region" description="Low complexity" evidence="1">
    <location>
        <begin position="221"/>
        <end position="234"/>
    </location>
</feature>
<sequence>MPPPAYVVGDSSPFLKRVLIPFWAVRIVIMVLELGGCGLLMAAIGLKKNDLDNDFGGKAVNTLIAIVAVDMALVFLCLVLDFVCIIKRSRRTLSPKFFFISNLIQTTIWVVFFILAMIGASSTVTIVLGIVIFLSFVGMLIYASVIFHQFRKGNLSPGGIIAGDGYVKTVNPAAGGPLGGGVYATGDTSYASQSYAAQAEPSAQKYSSPYSVGVTPVDNASNYASSAAPPYDAPAHGRQQQQGYELESRHP</sequence>
<keyword evidence="4" id="KW-1185">Reference proteome</keyword>
<reference evidence="3" key="1">
    <citation type="journal article" date="2023" name="Mol. Phylogenet. Evol.">
        <title>Genome-scale phylogeny and comparative genomics of the fungal order Sordariales.</title>
        <authorList>
            <person name="Hensen N."/>
            <person name="Bonometti L."/>
            <person name="Westerberg I."/>
            <person name="Brannstrom I.O."/>
            <person name="Guillou S."/>
            <person name="Cros-Aarteil S."/>
            <person name="Calhoun S."/>
            <person name="Haridas S."/>
            <person name="Kuo A."/>
            <person name="Mondo S."/>
            <person name="Pangilinan J."/>
            <person name="Riley R."/>
            <person name="LaButti K."/>
            <person name="Andreopoulos B."/>
            <person name="Lipzen A."/>
            <person name="Chen C."/>
            <person name="Yan M."/>
            <person name="Daum C."/>
            <person name="Ng V."/>
            <person name="Clum A."/>
            <person name="Steindorff A."/>
            <person name="Ohm R.A."/>
            <person name="Martin F."/>
            <person name="Silar P."/>
            <person name="Natvig D.O."/>
            <person name="Lalanne C."/>
            <person name="Gautier V."/>
            <person name="Ament-Velasquez S.L."/>
            <person name="Kruys A."/>
            <person name="Hutchinson M.I."/>
            <person name="Powell A.J."/>
            <person name="Barry K."/>
            <person name="Miller A.N."/>
            <person name="Grigoriev I.V."/>
            <person name="Debuchy R."/>
            <person name="Gladieux P."/>
            <person name="Hiltunen Thoren M."/>
            <person name="Johannesson H."/>
        </authorList>
    </citation>
    <scope>NUCLEOTIDE SEQUENCE</scope>
    <source>
        <strain evidence="3">FGSC 1904</strain>
    </source>
</reference>
<name>A0AAE0P116_SORBR</name>
<evidence type="ECO:0000313" key="4">
    <source>
        <dbReference type="Proteomes" id="UP001281003"/>
    </source>
</evidence>
<feature type="transmembrane region" description="Helical" evidence="2">
    <location>
        <begin position="23"/>
        <end position="44"/>
    </location>
</feature>
<dbReference type="Proteomes" id="UP001281003">
    <property type="component" value="Unassembled WGS sequence"/>
</dbReference>
<evidence type="ECO:0000313" key="3">
    <source>
        <dbReference type="EMBL" id="KAK3391406.1"/>
    </source>
</evidence>
<feature type="transmembrane region" description="Helical" evidence="2">
    <location>
        <begin position="97"/>
        <end position="120"/>
    </location>
</feature>
<evidence type="ECO:0000256" key="2">
    <source>
        <dbReference type="SAM" id="Phobius"/>
    </source>
</evidence>
<keyword evidence="2" id="KW-0472">Membrane</keyword>
<comment type="caution">
    <text evidence="3">The sequence shown here is derived from an EMBL/GenBank/DDBJ whole genome shotgun (WGS) entry which is preliminary data.</text>
</comment>
<dbReference type="EMBL" id="JAUTDP010000013">
    <property type="protein sequence ID" value="KAK3391406.1"/>
    <property type="molecule type" value="Genomic_DNA"/>
</dbReference>
<feature type="region of interest" description="Disordered" evidence="1">
    <location>
        <begin position="221"/>
        <end position="251"/>
    </location>
</feature>
<proteinExistence type="predicted"/>
<keyword evidence="2" id="KW-0812">Transmembrane</keyword>
<feature type="transmembrane region" description="Helical" evidence="2">
    <location>
        <begin position="126"/>
        <end position="147"/>
    </location>
</feature>
<accession>A0AAE0P116</accession>
<protein>
    <submittedName>
        <fullName evidence="3">Uncharacterized protein</fullName>
    </submittedName>
</protein>
<feature type="transmembrane region" description="Helical" evidence="2">
    <location>
        <begin position="64"/>
        <end position="85"/>
    </location>
</feature>
<evidence type="ECO:0000256" key="1">
    <source>
        <dbReference type="SAM" id="MobiDB-lite"/>
    </source>
</evidence>
<dbReference type="AlphaFoldDB" id="A0AAE0P116"/>
<gene>
    <name evidence="3" type="ORF">B0T20DRAFT_78471</name>
</gene>